<evidence type="ECO:0000256" key="1">
    <source>
        <dbReference type="ARBA" id="ARBA00009437"/>
    </source>
</evidence>
<dbReference type="Proteomes" id="UP000015525">
    <property type="component" value="Unassembled WGS sequence"/>
</dbReference>
<gene>
    <name evidence="6" type="ORF">L288_14685</name>
</gene>
<evidence type="ECO:0000256" key="3">
    <source>
        <dbReference type="ARBA" id="ARBA00023125"/>
    </source>
</evidence>
<comment type="similarity">
    <text evidence="1">Belongs to the LysR transcriptional regulatory family.</text>
</comment>
<dbReference type="PROSITE" id="PS50931">
    <property type="entry name" value="HTH_LYSR"/>
    <property type="match status" value="1"/>
</dbReference>
<keyword evidence="3" id="KW-0238">DNA-binding</keyword>
<organism evidence="6 7">
    <name type="scientific">Sphingobium quisquiliarum P25</name>
    <dbReference type="NCBI Taxonomy" id="1329909"/>
    <lineage>
        <taxon>Bacteria</taxon>
        <taxon>Pseudomonadati</taxon>
        <taxon>Pseudomonadota</taxon>
        <taxon>Alphaproteobacteria</taxon>
        <taxon>Sphingomonadales</taxon>
        <taxon>Sphingomonadaceae</taxon>
        <taxon>Sphingobium</taxon>
    </lineage>
</organism>
<dbReference type="InterPro" id="IPR036388">
    <property type="entry name" value="WH-like_DNA-bd_sf"/>
</dbReference>
<evidence type="ECO:0000313" key="7">
    <source>
        <dbReference type="Proteomes" id="UP000015525"/>
    </source>
</evidence>
<dbReference type="GO" id="GO:0003700">
    <property type="term" value="F:DNA-binding transcription factor activity"/>
    <property type="evidence" value="ECO:0007669"/>
    <property type="project" value="InterPro"/>
</dbReference>
<dbReference type="PRINTS" id="PR00039">
    <property type="entry name" value="HTHLYSR"/>
</dbReference>
<name>T0GV95_9SPHN</name>
<sequence>MHSTRLDLNLLKLLPALRETRSVSQAAAKLGLSQPGFSSALARLRRQLDDQLFVRTATGMQPTPLAIRLIEGVSHVISTLEGDLATEAEFNPSMLDAPFRIALSDAGEPTIVPPLLDRIVAAAPQSGLIVDAPDPQDLTAVLEAGEIELAIGFYPELRKSTFKRQKLFDTGFTCVAAAGHPAMKDGRISTDAYFHYGHIRIIRAGRSEVALTRFLKKRGYSRRTVLSTPHFLGLPYALNSSDLLATLPSVLADELGERYGLQTAPLPLDVPGFAVSQYWHVRYDRHPRNRWIRRQLAELFLGRG</sequence>
<dbReference type="EMBL" id="ATHO01000131">
    <property type="protein sequence ID" value="EQB03843.1"/>
    <property type="molecule type" value="Genomic_DNA"/>
</dbReference>
<dbReference type="CDD" id="cd08417">
    <property type="entry name" value="PBP2_Nitroaromatics_like"/>
    <property type="match status" value="1"/>
</dbReference>
<evidence type="ECO:0000313" key="6">
    <source>
        <dbReference type="EMBL" id="EQB03843.1"/>
    </source>
</evidence>
<dbReference type="Gene3D" id="1.10.10.10">
    <property type="entry name" value="Winged helix-like DNA-binding domain superfamily/Winged helix DNA-binding domain"/>
    <property type="match status" value="1"/>
</dbReference>
<evidence type="ECO:0000256" key="2">
    <source>
        <dbReference type="ARBA" id="ARBA00023015"/>
    </source>
</evidence>
<evidence type="ECO:0000256" key="4">
    <source>
        <dbReference type="ARBA" id="ARBA00023163"/>
    </source>
</evidence>
<dbReference type="InterPro" id="IPR050389">
    <property type="entry name" value="LysR-type_TF"/>
</dbReference>
<dbReference type="PANTHER" id="PTHR30118:SF15">
    <property type="entry name" value="TRANSCRIPTIONAL REGULATORY PROTEIN"/>
    <property type="match status" value="1"/>
</dbReference>
<dbReference type="SUPFAM" id="SSF53850">
    <property type="entry name" value="Periplasmic binding protein-like II"/>
    <property type="match status" value="1"/>
</dbReference>
<dbReference type="RefSeq" id="WP_021239053.1">
    <property type="nucleotide sequence ID" value="NZ_ATHO01000131.1"/>
</dbReference>
<proteinExistence type="inferred from homology"/>
<keyword evidence="2" id="KW-0805">Transcription regulation</keyword>
<dbReference type="SUPFAM" id="SSF46785">
    <property type="entry name" value="Winged helix' DNA-binding domain"/>
    <property type="match status" value="1"/>
</dbReference>
<dbReference type="InterPro" id="IPR036390">
    <property type="entry name" value="WH_DNA-bd_sf"/>
</dbReference>
<feature type="domain" description="HTH lysR-type" evidence="5">
    <location>
        <begin position="6"/>
        <end position="63"/>
    </location>
</feature>
<keyword evidence="7" id="KW-1185">Reference proteome</keyword>
<dbReference type="InterPro" id="IPR037402">
    <property type="entry name" value="YidZ_PBP2"/>
</dbReference>
<reference evidence="6 7" key="1">
    <citation type="journal article" date="2013" name="Genome Announc.">
        <title>Draft Genome Sequence of Sphingobium quisquiliarum Strain P25T, a Novel Hexachlorocyclohexane (HCH)-Degrading Bacterium Isolated from an HCH Dumpsite.</title>
        <authorList>
            <person name="Kumar Singh A."/>
            <person name="Sangwan N."/>
            <person name="Sharma A."/>
            <person name="Gupta V."/>
            <person name="Khurana J.P."/>
            <person name="Lal R."/>
        </authorList>
    </citation>
    <scope>NUCLEOTIDE SEQUENCE [LARGE SCALE GENOMIC DNA]</scope>
    <source>
        <strain evidence="6 7">P25</strain>
    </source>
</reference>
<keyword evidence="4" id="KW-0804">Transcription</keyword>
<dbReference type="PANTHER" id="PTHR30118">
    <property type="entry name" value="HTH-TYPE TRANSCRIPTIONAL REGULATOR LEUO-RELATED"/>
    <property type="match status" value="1"/>
</dbReference>
<comment type="caution">
    <text evidence="6">The sequence shown here is derived from an EMBL/GenBank/DDBJ whole genome shotgun (WGS) entry which is preliminary data.</text>
</comment>
<dbReference type="Pfam" id="PF03466">
    <property type="entry name" value="LysR_substrate"/>
    <property type="match status" value="1"/>
</dbReference>
<dbReference type="InterPro" id="IPR005119">
    <property type="entry name" value="LysR_subst-bd"/>
</dbReference>
<evidence type="ECO:0000259" key="5">
    <source>
        <dbReference type="PROSITE" id="PS50931"/>
    </source>
</evidence>
<protein>
    <recommendedName>
        <fullName evidence="5">HTH lysR-type domain-containing protein</fullName>
    </recommendedName>
</protein>
<dbReference type="InterPro" id="IPR000847">
    <property type="entry name" value="LysR_HTH_N"/>
</dbReference>
<dbReference type="AlphaFoldDB" id="T0GV95"/>
<dbReference type="Pfam" id="PF00126">
    <property type="entry name" value="HTH_1"/>
    <property type="match status" value="1"/>
</dbReference>
<dbReference type="PATRIC" id="fig|1329909.3.peg.2828"/>
<dbReference type="Gene3D" id="3.40.190.10">
    <property type="entry name" value="Periplasmic binding protein-like II"/>
    <property type="match status" value="2"/>
</dbReference>
<dbReference type="GO" id="GO:0003677">
    <property type="term" value="F:DNA binding"/>
    <property type="evidence" value="ECO:0007669"/>
    <property type="project" value="UniProtKB-KW"/>
</dbReference>
<accession>T0GV95</accession>